<accession>A0ABS2R8C8</accession>
<keyword evidence="4" id="KW-0238">DNA-binding</keyword>
<organism evidence="4 5">
    <name type="scientific">Siminovitchia thermophila</name>
    <dbReference type="NCBI Taxonomy" id="1245522"/>
    <lineage>
        <taxon>Bacteria</taxon>
        <taxon>Bacillati</taxon>
        <taxon>Bacillota</taxon>
        <taxon>Bacilli</taxon>
        <taxon>Bacillales</taxon>
        <taxon>Bacillaceae</taxon>
        <taxon>Siminovitchia</taxon>
    </lineage>
</organism>
<evidence type="ECO:0000256" key="1">
    <source>
        <dbReference type="ARBA" id="ARBA00006754"/>
    </source>
</evidence>
<evidence type="ECO:0000313" key="4">
    <source>
        <dbReference type="EMBL" id="MBM7714841.1"/>
    </source>
</evidence>
<dbReference type="InterPro" id="IPR042070">
    <property type="entry name" value="PucR_C-HTH_sf"/>
</dbReference>
<dbReference type="PANTHER" id="PTHR33744:SF1">
    <property type="entry name" value="DNA-BINDING TRANSCRIPTIONAL ACTIVATOR ADER"/>
    <property type="match status" value="1"/>
</dbReference>
<dbReference type="PANTHER" id="PTHR33744">
    <property type="entry name" value="CARBOHYDRATE DIACID REGULATOR"/>
    <property type="match status" value="1"/>
</dbReference>
<sequence length="409" mass="47643">MERMLEKVMMMTNIEEITEAISGYLKKPVVIEDDQFSLLAYSSFYIEQFDEANKQTIFSKRWPISILEMFMDKGIVTQLKTSPKPFRVKQIKEIGLNQRIVASMRYKDHILGYIWIQETGKPLTEAELDFIDEVSHHVGKILYQKKQLKLKKDQEKNDFYKKIMEDEFQTEAQVKWEAANVNLPIPDSYIICVFTVGQTSEDVFGELLEKSGLFSNALKLPTHLFIDQLKIIVMIGSNLSHRGELVDGANELTTTVLSQFNGQRIYAGISTERSSILHLKKSYMEAMEVIKTAKFVGLDSLPSFEYKKLGLFRYLESISQYQKKMNYVNEDLLKLQQKDKEDHTSLLHTLEVYLSKNCRLKPTAERLFIHINTLKYRLNQITELTSISFDNFQTNCQLYIDLQMLKINE</sequence>
<dbReference type="Gene3D" id="1.10.10.2840">
    <property type="entry name" value="PucR C-terminal helix-turn-helix domain"/>
    <property type="match status" value="1"/>
</dbReference>
<feature type="domain" description="CdaR GGDEF-like" evidence="3">
    <location>
        <begin position="171"/>
        <end position="291"/>
    </location>
</feature>
<dbReference type="Pfam" id="PF13556">
    <property type="entry name" value="HTH_30"/>
    <property type="match status" value="1"/>
</dbReference>
<feature type="domain" description="PucR C-terminal helix-turn-helix" evidence="2">
    <location>
        <begin position="346"/>
        <end position="403"/>
    </location>
</feature>
<gene>
    <name evidence="4" type="ORF">JOC94_001813</name>
</gene>
<dbReference type="GO" id="GO:0003677">
    <property type="term" value="F:DNA binding"/>
    <property type="evidence" value="ECO:0007669"/>
    <property type="project" value="UniProtKB-KW"/>
</dbReference>
<dbReference type="InterPro" id="IPR041522">
    <property type="entry name" value="CdaR_GGDEF"/>
</dbReference>
<keyword evidence="5" id="KW-1185">Reference proteome</keyword>
<dbReference type="Pfam" id="PF17853">
    <property type="entry name" value="GGDEF_2"/>
    <property type="match status" value="1"/>
</dbReference>
<dbReference type="RefSeq" id="WP_077113547.1">
    <property type="nucleotide sequence ID" value="NZ_JAFBFH010000010.1"/>
</dbReference>
<reference evidence="4 5" key="1">
    <citation type="submission" date="2021-01" db="EMBL/GenBank/DDBJ databases">
        <title>Genomic Encyclopedia of Type Strains, Phase IV (KMG-IV): sequencing the most valuable type-strain genomes for metagenomic binning, comparative biology and taxonomic classification.</title>
        <authorList>
            <person name="Goeker M."/>
        </authorList>
    </citation>
    <scope>NUCLEOTIDE SEQUENCE [LARGE SCALE GENOMIC DNA]</scope>
    <source>
        <strain evidence="4 5">DSM 105453</strain>
    </source>
</reference>
<dbReference type="InterPro" id="IPR025736">
    <property type="entry name" value="PucR_C-HTH_dom"/>
</dbReference>
<evidence type="ECO:0000259" key="3">
    <source>
        <dbReference type="Pfam" id="PF17853"/>
    </source>
</evidence>
<name>A0ABS2R8C8_9BACI</name>
<evidence type="ECO:0000313" key="5">
    <source>
        <dbReference type="Proteomes" id="UP000823485"/>
    </source>
</evidence>
<dbReference type="Proteomes" id="UP000823485">
    <property type="component" value="Unassembled WGS sequence"/>
</dbReference>
<protein>
    <submittedName>
        <fullName evidence="4">DNA-binding PucR family transcriptional regulator</fullName>
    </submittedName>
</protein>
<proteinExistence type="inferred from homology"/>
<dbReference type="EMBL" id="JAFBFH010000010">
    <property type="protein sequence ID" value="MBM7714841.1"/>
    <property type="molecule type" value="Genomic_DNA"/>
</dbReference>
<comment type="caution">
    <text evidence="4">The sequence shown here is derived from an EMBL/GenBank/DDBJ whole genome shotgun (WGS) entry which is preliminary data.</text>
</comment>
<evidence type="ECO:0000259" key="2">
    <source>
        <dbReference type="Pfam" id="PF13556"/>
    </source>
</evidence>
<dbReference type="InterPro" id="IPR051448">
    <property type="entry name" value="CdaR-like_regulators"/>
</dbReference>
<comment type="similarity">
    <text evidence="1">Belongs to the CdaR family.</text>
</comment>